<name>A0A0L0G2W7_9EUKA</name>
<sequence>MFSNHGASLPEHIADGDLDGDYYFIIWDNDILDEISLQAYVLPTEAKPLPPHKLKNDPLDVSDLGDDWFKEGQRFLKDPERMTEKRDISVLYGLWKDCAELYGLDHRDSRGFEAAFVQAIDQGKHGDEIELDDDLRARFLAKKGSK</sequence>
<dbReference type="InterPro" id="IPR057596">
    <property type="entry name" value="RDRP_core"/>
</dbReference>
<dbReference type="EC" id="2.7.7.48" evidence="1"/>
<dbReference type="Proteomes" id="UP000054560">
    <property type="component" value="Unassembled WGS sequence"/>
</dbReference>
<keyword evidence="1" id="KW-0808">Transferase</keyword>
<comment type="similarity">
    <text evidence="1">Belongs to the RdRP family.</text>
</comment>
<gene>
    <name evidence="3" type="ORF">SARC_04314</name>
</gene>
<evidence type="ECO:0000259" key="2">
    <source>
        <dbReference type="Pfam" id="PF05183"/>
    </source>
</evidence>
<keyword evidence="1" id="KW-0696">RNA-directed RNA polymerase</keyword>
<accession>A0A0L0G2W7</accession>
<evidence type="ECO:0000313" key="4">
    <source>
        <dbReference type="Proteomes" id="UP000054560"/>
    </source>
</evidence>
<comment type="catalytic activity">
    <reaction evidence="1">
        <text>RNA(n) + a ribonucleoside 5'-triphosphate = RNA(n+1) + diphosphate</text>
        <dbReference type="Rhea" id="RHEA:21248"/>
        <dbReference type="Rhea" id="RHEA-COMP:14527"/>
        <dbReference type="Rhea" id="RHEA-COMP:17342"/>
        <dbReference type="ChEBI" id="CHEBI:33019"/>
        <dbReference type="ChEBI" id="CHEBI:61557"/>
        <dbReference type="ChEBI" id="CHEBI:140395"/>
        <dbReference type="EC" id="2.7.7.48"/>
    </reaction>
</comment>
<keyword evidence="1" id="KW-0694">RNA-binding</keyword>
<dbReference type="GeneID" id="25904818"/>
<evidence type="ECO:0000256" key="1">
    <source>
        <dbReference type="RuleBase" id="RU363098"/>
    </source>
</evidence>
<dbReference type="GO" id="GO:0003968">
    <property type="term" value="F:RNA-directed RNA polymerase activity"/>
    <property type="evidence" value="ECO:0007669"/>
    <property type="project" value="UniProtKB-KW"/>
</dbReference>
<organism evidence="3 4">
    <name type="scientific">Sphaeroforma arctica JP610</name>
    <dbReference type="NCBI Taxonomy" id="667725"/>
    <lineage>
        <taxon>Eukaryota</taxon>
        <taxon>Ichthyosporea</taxon>
        <taxon>Ichthyophonida</taxon>
        <taxon>Sphaeroforma</taxon>
    </lineage>
</organism>
<dbReference type="GO" id="GO:0003723">
    <property type="term" value="F:RNA binding"/>
    <property type="evidence" value="ECO:0007669"/>
    <property type="project" value="UniProtKB-KW"/>
</dbReference>
<feature type="domain" description="RDRP core" evidence="2">
    <location>
        <begin position="2"/>
        <end position="132"/>
    </location>
</feature>
<dbReference type="OrthoDB" id="425733at2759"/>
<dbReference type="AlphaFoldDB" id="A0A0L0G2W7"/>
<proteinExistence type="inferred from homology"/>
<dbReference type="Pfam" id="PF05183">
    <property type="entry name" value="RdRP"/>
    <property type="match status" value="1"/>
</dbReference>
<dbReference type="EMBL" id="KQ241834">
    <property type="protein sequence ID" value="KNC83425.1"/>
    <property type="molecule type" value="Genomic_DNA"/>
</dbReference>
<protein>
    <recommendedName>
        <fullName evidence="1">RNA-dependent RNA polymerase</fullName>
        <ecNumber evidence="1">2.7.7.48</ecNumber>
    </recommendedName>
</protein>
<reference evidence="3 4" key="1">
    <citation type="submission" date="2011-02" db="EMBL/GenBank/DDBJ databases">
        <title>The Genome Sequence of Sphaeroforma arctica JP610.</title>
        <authorList>
            <consortium name="The Broad Institute Genome Sequencing Platform"/>
            <person name="Russ C."/>
            <person name="Cuomo C."/>
            <person name="Young S.K."/>
            <person name="Zeng Q."/>
            <person name="Gargeya S."/>
            <person name="Alvarado L."/>
            <person name="Berlin A."/>
            <person name="Chapman S.B."/>
            <person name="Chen Z."/>
            <person name="Freedman E."/>
            <person name="Gellesch M."/>
            <person name="Goldberg J."/>
            <person name="Griggs A."/>
            <person name="Gujja S."/>
            <person name="Heilman E."/>
            <person name="Heiman D."/>
            <person name="Howarth C."/>
            <person name="Mehta T."/>
            <person name="Neiman D."/>
            <person name="Pearson M."/>
            <person name="Roberts A."/>
            <person name="Saif S."/>
            <person name="Shea T."/>
            <person name="Shenoy N."/>
            <person name="Sisk P."/>
            <person name="Stolte C."/>
            <person name="Sykes S."/>
            <person name="White J."/>
            <person name="Yandava C."/>
            <person name="Burger G."/>
            <person name="Gray M.W."/>
            <person name="Holland P.W.H."/>
            <person name="King N."/>
            <person name="Lang F.B.F."/>
            <person name="Roger A.J."/>
            <person name="Ruiz-Trillo I."/>
            <person name="Haas B."/>
            <person name="Nusbaum C."/>
            <person name="Birren B."/>
        </authorList>
    </citation>
    <scope>NUCLEOTIDE SEQUENCE [LARGE SCALE GENOMIC DNA]</scope>
    <source>
        <strain evidence="3 4">JP610</strain>
    </source>
</reference>
<evidence type="ECO:0000313" key="3">
    <source>
        <dbReference type="EMBL" id="KNC83425.1"/>
    </source>
</evidence>
<dbReference type="RefSeq" id="XP_014157327.1">
    <property type="nucleotide sequence ID" value="XM_014301852.1"/>
</dbReference>
<keyword evidence="4" id="KW-1185">Reference proteome</keyword>
<keyword evidence="1" id="KW-0548">Nucleotidyltransferase</keyword>